<dbReference type="SMART" id="SM00729">
    <property type="entry name" value="Elp3"/>
    <property type="match status" value="1"/>
</dbReference>
<dbReference type="SFLD" id="SFLDS00029">
    <property type="entry name" value="Radical_SAM"/>
    <property type="match status" value="1"/>
</dbReference>
<dbReference type="InterPro" id="IPR006638">
    <property type="entry name" value="Elp3/MiaA/NifB-like_rSAM"/>
</dbReference>
<accession>A0A3N6SNT9</accession>
<dbReference type="InterPro" id="IPR034505">
    <property type="entry name" value="Coproporphyrinogen-III_oxidase"/>
</dbReference>
<dbReference type="GO" id="GO:0051539">
    <property type="term" value="F:4 iron, 4 sulfur cluster binding"/>
    <property type="evidence" value="ECO:0007669"/>
    <property type="project" value="TreeGrafter"/>
</dbReference>
<dbReference type="RefSeq" id="WP_124231737.1">
    <property type="nucleotide sequence ID" value="NZ_RHHM01000002.1"/>
</dbReference>
<keyword evidence="4" id="KW-0408">Iron</keyword>
<evidence type="ECO:0000259" key="6">
    <source>
        <dbReference type="PROSITE" id="PS51918"/>
    </source>
</evidence>
<dbReference type="PANTHER" id="PTHR13932:SF9">
    <property type="entry name" value="COPROPORPHYRINOGEN III OXIDASE"/>
    <property type="match status" value="1"/>
</dbReference>
<dbReference type="GO" id="GO:0006779">
    <property type="term" value="P:porphyrin-containing compound biosynthetic process"/>
    <property type="evidence" value="ECO:0007669"/>
    <property type="project" value="TreeGrafter"/>
</dbReference>
<gene>
    <name evidence="7" type="ORF">EB241_03040</name>
</gene>
<dbReference type="InterPro" id="IPR013785">
    <property type="entry name" value="Aldolase_TIM"/>
</dbReference>
<dbReference type="GO" id="GO:0005737">
    <property type="term" value="C:cytoplasm"/>
    <property type="evidence" value="ECO:0007669"/>
    <property type="project" value="TreeGrafter"/>
</dbReference>
<comment type="caution">
    <text evidence="7">The sequence shown here is derived from an EMBL/GenBank/DDBJ whole genome shotgun (WGS) entry which is preliminary data.</text>
</comment>
<keyword evidence="5" id="KW-0411">Iron-sulfur</keyword>
<proteinExistence type="predicted"/>
<evidence type="ECO:0000313" key="7">
    <source>
        <dbReference type="EMBL" id="RQM39426.1"/>
    </source>
</evidence>
<evidence type="ECO:0000256" key="2">
    <source>
        <dbReference type="ARBA" id="ARBA00022691"/>
    </source>
</evidence>
<evidence type="ECO:0000256" key="5">
    <source>
        <dbReference type="ARBA" id="ARBA00023014"/>
    </source>
</evidence>
<dbReference type="CDD" id="cd01335">
    <property type="entry name" value="Radical_SAM"/>
    <property type="match status" value="1"/>
</dbReference>
<dbReference type="Proteomes" id="UP000279457">
    <property type="component" value="Unassembled WGS sequence"/>
</dbReference>
<protein>
    <submittedName>
        <fullName evidence="7">Heme anaerobic degradation radical SAM methyltransferase ChuW/HutW</fullName>
    </submittedName>
</protein>
<reference evidence="7 8" key="1">
    <citation type="submission" date="2018-10" db="EMBL/GenBank/DDBJ databases">
        <title>Draft genome sequence for the type isolate of Erwinia psidii, agent causal of bacterial blight in guava (Psidium guajava) and wilt and die-back of Eucalyptus spp.</title>
        <authorList>
            <person name="Hermenegildo P.S."/>
            <person name="Santos S.A."/>
            <person name="Guimaraes L.M.S."/>
            <person name="Vidigal P.M.P."/>
            <person name="Pereira I.C."/>
            <person name="Badel J.L."/>
            <person name="Alfenas-Zerbini P."/>
            <person name="Ferreira M.A.S.V."/>
            <person name="Alfenas A.C."/>
        </authorList>
    </citation>
    <scope>NUCLEOTIDE SEQUENCE [LARGE SCALE GENOMIC DNA]</scope>
    <source>
        <strain evidence="7 8">IBSBF 435</strain>
    </source>
</reference>
<dbReference type="PANTHER" id="PTHR13932">
    <property type="entry name" value="COPROPORPHYRINIGEN III OXIDASE"/>
    <property type="match status" value="1"/>
</dbReference>
<dbReference type="InterPro" id="IPR007197">
    <property type="entry name" value="rSAM"/>
</dbReference>
<evidence type="ECO:0000256" key="1">
    <source>
        <dbReference type="ARBA" id="ARBA00001966"/>
    </source>
</evidence>
<keyword evidence="8" id="KW-1185">Reference proteome</keyword>
<dbReference type="SFLD" id="SFLDG01065">
    <property type="entry name" value="anaerobic_coproporphyrinogen-I"/>
    <property type="match status" value="1"/>
</dbReference>
<feature type="domain" description="Radical SAM core" evidence="6">
    <location>
        <begin position="48"/>
        <end position="286"/>
    </location>
</feature>
<dbReference type="SFLD" id="SFLDG01082">
    <property type="entry name" value="B12-binding_domain_containing"/>
    <property type="match status" value="1"/>
</dbReference>
<dbReference type="SUPFAM" id="SSF102114">
    <property type="entry name" value="Radical SAM enzymes"/>
    <property type="match status" value="1"/>
</dbReference>
<evidence type="ECO:0000313" key="8">
    <source>
        <dbReference type="Proteomes" id="UP000279457"/>
    </source>
</evidence>
<dbReference type="GO" id="GO:0008168">
    <property type="term" value="F:methyltransferase activity"/>
    <property type="evidence" value="ECO:0007669"/>
    <property type="project" value="UniProtKB-KW"/>
</dbReference>
<dbReference type="AlphaFoldDB" id="A0A3N6SNT9"/>
<dbReference type="NCBIfam" id="TIGR04107">
    <property type="entry name" value="rSAM_HutW"/>
    <property type="match status" value="1"/>
</dbReference>
<comment type="cofactor">
    <cofactor evidence="1">
        <name>[4Fe-4S] cluster</name>
        <dbReference type="ChEBI" id="CHEBI:49883"/>
    </cofactor>
</comment>
<keyword evidence="7" id="KW-0808">Transferase</keyword>
<dbReference type="EMBL" id="RHHM01000002">
    <property type="protein sequence ID" value="RQM39426.1"/>
    <property type="molecule type" value="Genomic_DNA"/>
</dbReference>
<dbReference type="InterPro" id="IPR058240">
    <property type="entry name" value="rSAM_sf"/>
</dbReference>
<dbReference type="Pfam" id="PF04055">
    <property type="entry name" value="Radical_SAM"/>
    <property type="match status" value="1"/>
</dbReference>
<keyword evidence="3" id="KW-0479">Metal-binding</keyword>
<dbReference type="OrthoDB" id="9808022at2"/>
<dbReference type="PROSITE" id="PS51918">
    <property type="entry name" value="RADICAL_SAM"/>
    <property type="match status" value="1"/>
</dbReference>
<dbReference type="InterPro" id="IPR026332">
    <property type="entry name" value="HutW"/>
</dbReference>
<evidence type="ECO:0000256" key="4">
    <source>
        <dbReference type="ARBA" id="ARBA00023004"/>
    </source>
</evidence>
<evidence type="ECO:0000256" key="3">
    <source>
        <dbReference type="ARBA" id="ARBA00022723"/>
    </source>
</evidence>
<dbReference type="SFLD" id="SFLDF00311">
    <property type="entry name" value="heme_degradation_proteins_(Hut"/>
    <property type="match status" value="1"/>
</dbReference>
<keyword evidence="7" id="KW-0489">Methyltransferase</keyword>
<dbReference type="GO" id="GO:0046872">
    <property type="term" value="F:metal ion binding"/>
    <property type="evidence" value="ECO:0007669"/>
    <property type="project" value="UniProtKB-KW"/>
</dbReference>
<dbReference type="Gene3D" id="3.20.20.70">
    <property type="entry name" value="Aldolase class I"/>
    <property type="match status" value="1"/>
</dbReference>
<name>A0A3N6SNT9_9GAMM</name>
<organism evidence="7 8">
    <name type="scientific">Erwinia psidii</name>
    <dbReference type="NCBI Taxonomy" id="69224"/>
    <lineage>
        <taxon>Bacteria</taxon>
        <taxon>Pseudomonadati</taxon>
        <taxon>Pseudomonadota</taxon>
        <taxon>Gammaproteobacteria</taxon>
        <taxon>Enterobacterales</taxon>
        <taxon>Erwiniaceae</taxon>
        <taxon>Erwinia</taxon>
    </lineage>
</organism>
<keyword evidence="2" id="KW-0949">S-adenosyl-L-methionine</keyword>
<dbReference type="GO" id="GO:0032259">
    <property type="term" value="P:methylation"/>
    <property type="evidence" value="ECO:0007669"/>
    <property type="project" value="UniProtKB-KW"/>
</dbReference>
<sequence>MPIDLTPWFAQAGVQAFAARRAAMPWRNTTPLPAEAVQPAWQKLLQQPSPPRKRLVYLHVPFCDTRCTFCGFYQNKFQPDEAEKYVRYLLREIDMEADSTLHQSAPIHAVYFGGGTPTSLSAQSLHHIISRLRTRLPLAPDCEITIEGRILNFDDERIDACLDAGANRFSIGIQTFDSRIRKRMARTSDRQQSVSFLEKLCRRDRAAIVCDLMFGLPGQTAESWQQDLETVRDIGLDGVDLYALNLLPSTPLAKAVENQRTALPDVSERRELYLQGAALLADYGWRQLSNSHWARTTRERNMYNLLIKQGADCLALGAGAGGNLKGQAYMMHRQLDSYYRMLDSGHKPIGMMTSEAQQPQWWRHALQGGIEAGRLDLTALTPEANQLQPLIDQWYQSGLLTNNTLCLRLTDSGRFWANNLMQSLAEILMQLTATPSEKGSHYATHPL</sequence>